<gene>
    <name evidence="9" type="ORF">N8I77_006837</name>
</gene>
<accession>A0AAD9W481</accession>
<keyword evidence="2 7" id="KW-0812">Transmembrane</keyword>
<organism evidence="9 10">
    <name type="scientific">Phomopsis amygdali</name>
    <name type="common">Fusicoccum amygdali</name>
    <dbReference type="NCBI Taxonomy" id="1214568"/>
    <lineage>
        <taxon>Eukaryota</taxon>
        <taxon>Fungi</taxon>
        <taxon>Dikarya</taxon>
        <taxon>Ascomycota</taxon>
        <taxon>Pezizomycotina</taxon>
        <taxon>Sordariomycetes</taxon>
        <taxon>Sordariomycetidae</taxon>
        <taxon>Diaporthales</taxon>
        <taxon>Diaporthaceae</taxon>
        <taxon>Diaporthe</taxon>
    </lineage>
</organism>
<dbReference type="InterPro" id="IPR052337">
    <property type="entry name" value="SAT4-like"/>
</dbReference>
<evidence type="ECO:0000256" key="7">
    <source>
        <dbReference type="SAM" id="Phobius"/>
    </source>
</evidence>
<comment type="similarity">
    <text evidence="5">Belongs to the SAT4 family.</text>
</comment>
<feature type="transmembrane region" description="Helical" evidence="7">
    <location>
        <begin position="37"/>
        <end position="59"/>
    </location>
</feature>
<dbReference type="AlphaFoldDB" id="A0AAD9W481"/>
<dbReference type="PANTHER" id="PTHR33048:SF160">
    <property type="entry name" value="SAT4 FAMILY MEMBRANE PROTEIN"/>
    <property type="match status" value="1"/>
</dbReference>
<evidence type="ECO:0000313" key="9">
    <source>
        <dbReference type="EMBL" id="KAK2608213.1"/>
    </source>
</evidence>
<dbReference type="GO" id="GO:0016020">
    <property type="term" value="C:membrane"/>
    <property type="evidence" value="ECO:0007669"/>
    <property type="project" value="UniProtKB-SubCell"/>
</dbReference>
<comment type="subcellular location">
    <subcellularLocation>
        <location evidence="1">Membrane</location>
        <topology evidence="1">Multi-pass membrane protein</topology>
    </subcellularLocation>
</comment>
<evidence type="ECO:0000256" key="2">
    <source>
        <dbReference type="ARBA" id="ARBA00022692"/>
    </source>
</evidence>
<feature type="region of interest" description="Disordered" evidence="6">
    <location>
        <begin position="362"/>
        <end position="399"/>
    </location>
</feature>
<evidence type="ECO:0000256" key="1">
    <source>
        <dbReference type="ARBA" id="ARBA00004141"/>
    </source>
</evidence>
<sequence length="399" mass="44831">MWAILGRAATLTDLDGPAIEPPAGTTPNFDVQDRHHAVGYFVVIFCSILATLAVLLRLASRYHMGRFHIEDVFLVMGLGVYAGYMYPLYECSIWPGINVHEWDVKLRDLERILWLIHLASINYGVSIMFVKLAILLDWLRIFVPRGQKNKMYWTFQFLIWGNVIYYVSGTFLEIFRCWPRQKIWDPLFVGGSCPIDIAANNFASTLINLASDIAILLLPQWVIWKLHMSKAKRMGISLLFVIGIFATAAGLARLVYLLQLLYSDDEYFWIANVGLWGAGEIAAGFLIVGVPGIPKVVQGIQASDSFTNLLSKLGISTVQMQSDPTSGRPSIKNFGRSTTPRKRRGLWDISDADTFGLVSVQATPGDPAAHKADHPPNAIIRETRWDVDVEREQGPYERT</sequence>
<keyword evidence="3 7" id="KW-1133">Transmembrane helix</keyword>
<feature type="transmembrane region" description="Helical" evidence="7">
    <location>
        <begin position="206"/>
        <end position="224"/>
    </location>
</feature>
<dbReference type="Proteomes" id="UP001265746">
    <property type="component" value="Unassembled WGS sequence"/>
</dbReference>
<name>A0AAD9W481_PHOAM</name>
<evidence type="ECO:0000256" key="5">
    <source>
        <dbReference type="ARBA" id="ARBA00038359"/>
    </source>
</evidence>
<feature type="transmembrane region" description="Helical" evidence="7">
    <location>
        <begin position="71"/>
        <end position="89"/>
    </location>
</feature>
<dbReference type="PANTHER" id="PTHR33048">
    <property type="entry name" value="PTH11-LIKE INTEGRAL MEMBRANE PROTEIN (AFU_ORTHOLOGUE AFUA_5G11245)"/>
    <property type="match status" value="1"/>
</dbReference>
<feature type="domain" description="Rhodopsin" evidence="8">
    <location>
        <begin position="56"/>
        <end position="296"/>
    </location>
</feature>
<dbReference type="InterPro" id="IPR049326">
    <property type="entry name" value="Rhodopsin_dom_fungi"/>
</dbReference>
<dbReference type="Pfam" id="PF20684">
    <property type="entry name" value="Fung_rhodopsin"/>
    <property type="match status" value="1"/>
</dbReference>
<evidence type="ECO:0000256" key="3">
    <source>
        <dbReference type="ARBA" id="ARBA00022989"/>
    </source>
</evidence>
<reference evidence="9" key="1">
    <citation type="submission" date="2023-06" db="EMBL/GenBank/DDBJ databases">
        <authorList>
            <person name="Noh H."/>
        </authorList>
    </citation>
    <scope>NUCLEOTIDE SEQUENCE</scope>
    <source>
        <strain evidence="9">DUCC20226</strain>
    </source>
</reference>
<protein>
    <recommendedName>
        <fullName evidence="8">Rhodopsin domain-containing protein</fullName>
    </recommendedName>
</protein>
<evidence type="ECO:0000259" key="8">
    <source>
        <dbReference type="Pfam" id="PF20684"/>
    </source>
</evidence>
<keyword evidence="4 7" id="KW-0472">Membrane</keyword>
<feature type="transmembrane region" description="Helical" evidence="7">
    <location>
        <begin position="268"/>
        <end position="290"/>
    </location>
</feature>
<feature type="region of interest" description="Disordered" evidence="6">
    <location>
        <begin position="320"/>
        <end position="340"/>
    </location>
</feature>
<proteinExistence type="inferred from homology"/>
<keyword evidence="10" id="KW-1185">Reference proteome</keyword>
<feature type="transmembrane region" description="Helical" evidence="7">
    <location>
        <begin position="236"/>
        <end position="256"/>
    </location>
</feature>
<evidence type="ECO:0000256" key="4">
    <source>
        <dbReference type="ARBA" id="ARBA00023136"/>
    </source>
</evidence>
<evidence type="ECO:0000313" key="10">
    <source>
        <dbReference type="Proteomes" id="UP001265746"/>
    </source>
</evidence>
<feature type="transmembrane region" description="Helical" evidence="7">
    <location>
        <begin position="112"/>
        <end position="139"/>
    </location>
</feature>
<dbReference type="EMBL" id="JAUJFL010000003">
    <property type="protein sequence ID" value="KAK2608213.1"/>
    <property type="molecule type" value="Genomic_DNA"/>
</dbReference>
<feature type="compositionally biased region" description="Basic and acidic residues" evidence="6">
    <location>
        <begin position="381"/>
        <end position="399"/>
    </location>
</feature>
<feature type="transmembrane region" description="Helical" evidence="7">
    <location>
        <begin position="151"/>
        <end position="168"/>
    </location>
</feature>
<evidence type="ECO:0000256" key="6">
    <source>
        <dbReference type="SAM" id="MobiDB-lite"/>
    </source>
</evidence>
<comment type="caution">
    <text evidence="9">The sequence shown here is derived from an EMBL/GenBank/DDBJ whole genome shotgun (WGS) entry which is preliminary data.</text>
</comment>